<dbReference type="SMART" id="SM00086">
    <property type="entry name" value="PAC"/>
    <property type="match status" value="1"/>
</dbReference>
<dbReference type="SMART" id="SM00091">
    <property type="entry name" value="PAS"/>
    <property type="match status" value="1"/>
</dbReference>
<evidence type="ECO:0000259" key="4">
    <source>
        <dbReference type="PROSITE" id="PS50887"/>
    </source>
</evidence>
<dbReference type="PANTHER" id="PTHR44757:SF2">
    <property type="entry name" value="BIOFILM ARCHITECTURE MAINTENANCE PROTEIN MBAA"/>
    <property type="match status" value="1"/>
</dbReference>
<dbReference type="PROSITE" id="PS50112">
    <property type="entry name" value="PAS"/>
    <property type="match status" value="1"/>
</dbReference>
<dbReference type="SMART" id="SM00052">
    <property type="entry name" value="EAL"/>
    <property type="match status" value="1"/>
</dbReference>
<comment type="caution">
    <text evidence="5">The sequence shown here is derived from an EMBL/GenBank/DDBJ whole genome shotgun (WGS) entry which is preliminary data.</text>
</comment>
<accession>A0ABV8LMD5</accession>
<dbReference type="NCBIfam" id="TIGR00254">
    <property type="entry name" value="GGDEF"/>
    <property type="match status" value="1"/>
</dbReference>
<dbReference type="PROSITE" id="PS50887">
    <property type="entry name" value="GGDEF"/>
    <property type="match status" value="1"/>
</dbReference>
<feature type="domain" description="PAS" evidence="1">
    <location>
        <begin position="141"/>
        <end position="211"/>
    </location>
</feature>
<dbReference type="Pfam" id="PF00563">
    <property type="entry name" value="EAL"/>
    <property type="match status" value="1"/>
</dbReference>
<dbReference type="InterPro" id="IPR000700">
    <property type="entry name" value="PAS-assoc_C"/>
</dbReference>
<dbReference type="InterPro" id="IPR000160">
    <property type="entry name" value="GGDEF_dom"/>
</dbReference>
<dbReference type="SUPFAM" id="SSF55073">
    <property type="entry name" value="Nucleotide cyclase"/>
    <property type="match status" value="1"/>
</dbReference>
<dbReference type="Gene3D" id="3.30.70.270">
    <property type="match status" value="1"/>
</dbReference>
<dbReference type="PROSITE" id="PS50113">
    <property type="entry name" value="PAC"/>
    <property type="match status" value="1"/>
</dbReference>
<evidence type="ECO:0000313" key="5">
    <source>
        <dbReference type="EMBL" id="MFC4131463.1"/>
    </source>
</evidence>
<name>A0ABV8LMD5_9ACTN</name>
<gene>
    <name evidence="5" type="ORF">ACFOZ4_12690</name>
</gene>
<dbReference type="RefSeq" id="WP_253755013.1">
    <property type="nucleotide sequence ID" value="NZ_JAMZDZ010000001.1"/>
</dbReference>
<dbReference type="InterPro" id="IPR001633">
    <property type="entry name" value="EAL_dom"/>
</dbReference>
<dbReference type="InterPro" id="IPR035965">
    <property type="entry name" value="PAS-like_dom_sf"/>
</dbReference>
<dbReference type="PANTHER" id="PTHR44757">
    <property type="entry name" value="DIGUANYLATE CYCLASE DGCP"/>
    <property type="match status" value="1"/>
</dbReference>
<evidence type="ECO:0000259" key="2">
    <source>
        <dbReference type="PROSITE" id="PS50113"/>
    </source>
</evidence>
<dbReference type="InterPro" id="IPR001610">
    <property type="entry name" value="PAC"/>
</dbReference>
<dbReference type="Pfam" id="PF00990">
    <property type="entry name" value="GGDEF"/>
    <property type="match status" value="1"/>
</dbReference>
<dbReference type="CDD" id="cd01948">
    <property type="entry name" value="EAL"/>
    <property type="match status" value="1"/>
</dbReference>
<feature type="domain" description="GGDEF" evidence="4">
    <location>
        <begin position="298"/>
        <end position="432"/>
    </location>
</feature>
<dbReference type="Pfam" id="PF13426">
    <property type="entry name" value="PAS_9"/>
    <property type="match status" value="1"/>
</dbReference>
<protein>
    <submittedName>
        <fullName evidence="5">Bifunctional diguanylate cyclase/phosphodiesterase</fullName>
    </submittedName>
</protein>
<feature type="domain" description="PAC" evidence="2">
    <location>
        <begin position="215"/>
        <end position="267"/>
    </location>
</feature>
<dbReference type="NCBIfam" id="TIGR00229">
    <property type="entry name" value="sensory_box"/>
    <property type="match status" value="1"/>
</dbReference>
<dbReference type="PROSITE" id="PS50883">
    <property type="entry name" value="EAL"/>
    <property type="match status" value="1"/>
</dbReference>
<proteinExistence type="predicted"/>
<dbReference type="SUPFAM" id="SSF55785">
    <property type="entry name" value="PYP-like sensor domain (PAS domain)"/>
    <property type="match status" value="1"/>
</dbReference>
<dbReference type="CDD" id="cd01949">
    <property type="entry name" value="GGDEF"/>
    <property type="match status" value="1"/>
</dbReference>
<feature type="domain" description="EAL" evidence="3">
    <location>
        <begin position="441"/>
        <end position="699"/>
    </location>
</feature>
<dbReference type="CDD" id="cd00130">
    <property type="entry name" value="PAS"/>
    <property type="match status" value="1"/>
</dbReference>
<dbReference type="Proteomes" id="UP001595816">
    <property type="component" value="Unassembled WGS sequence"/>
</dbReference>
<evidence type="ECO:0000313" key="6">
    <source>
        <dbReference type="Proteomes" id="UP001595816"/>
    </source>
</evidence>
<organism evidence="5 6">
    <name type="scientific">Hamadaea flava</name>
    <dbReference type="NCBI Taxonomy" id="1742688"/>
    <lineage>
        <taxon>Bacteria</taxon>
        <taxon>Bacillati</taxon>
        <taxon>Actinomycetota</taxon>
        <taxon>Actinomycetes</taxon>
        <taxon>Micromonosporales</taxon>
        <taxon>Micromonosporaceae</taxon>
        <taxon>Hamadaea</taxon>
    </lineage>
</organism>
<dbReference type="Gene3D" id="3.30.450.20">
    <property type="entry name" value="PAS domain"/>
    <property type="match status" value="1"/>
</dbReference>
<dbReference type="InterPro" id="IPR035919">
    <property type="entry name" value="EAL_sf"/>
</dbReference>
<dbReference type="InterPro" id="IPR052155">
    <property type="entry name" value="Biofilm_reg_signaling"/>
</dbReference>
<dbReference type="EMBL" id="JBHSAY010000006">
    <property type="protein sequence ID" value="MFC4131463.1"/>
    <property type="molecule type" value="Genomic_DNA"/>
</dbReference>
<keyword evidence="6" id="KW-1185">Reference proteome</keyword>
<evidence type="ECO:0000259" key="1">
    <source>
        <dbReference type="PROSITE" id="PS50112"/>
    </source>
</evidence>
<dbReference type="InterPro" id="IPR029787">
    <property type="entry name" value="Nucleotide_cyclase"/>
</dbReference>
<evidence type="ECO:0000259" key="3">
    <source>
        <dbReference type="PROSITE" id="PS50883"/>
    </source>
</evidence>
<reference evidence="6" key="1">
    <citation type="journal article" date="2019" name="Int. J. Syst. Evol. Microbiol.">
        <title>The Global Catalogue of Microorganisms (GCM) 10K type strain sequencing project: providing services to taxonomists for standard genome sequencing and annotation.</title>
        <authorList>
            <consortium name="The Broad Institute Genomics Platform"/>
            <consortium name="The Broad Institute Genome Sequencing Center for Infectious Disease"/>
            <person name="Wu L."/>
            <person name="Ma J."/>
        </authorList>
    </citation>
    <scope>NUCLEOTIDE SEQUENCE [LARGE SCALE GENOMIC DNA]</scope>
    <source>
        <strain evidence="6">CGMCC 4.7289</strain>
    </source>
</reference>
<dbReference type="SUPFAM" id="SSF141868">
    <property type="entry name" value="EAL domain-like"/>
    <property type="match status" value="1"/>
</dbReference>
<dbReference type="InterPro" id="IPR000014">
    <property type="entry name" value="PAS"/>
</dbReference>
<dbReference type="InterPro" id="IPR043128">
    <property type="entry name" value="Rev_trsase/Diguanyl_cyclase"/>
</dbReference>
<dbReference type="SMART" id="SM00267">
    <property type="entry name" value="GGDEF"/>
    <property type="match status" value="1"/>
</dbReference>
<sequence length="699" mass="75811">MEPPNASEVAGAWTDAIAETSYVVIGRTALSARLTTRVEELLALLDAAGDDPGPARSIGAALVSSHFTDVGAITGSLRALGDRLSAYAVSVHKDDRLRRVLAELAGGYADALRERTLAEQERIHVASMQARTAAERARWESEARFKAVFADAAIGIGIGDLSGRIMEVNQSLSEMLGYSIDELRELSASDFAHPSDDPAVWADLAQLFSGDSDHFRTQKAYYRRDGEEIWTELAVSLIRAQDGAPRFAVGMVQDITEQRRLLTELAFQATHDPLTGLPNRTMFFERLAAALGDTRPDARVGVCYLDLDGFKMINDTLGHDAGDELLRSVAERLRVRLSGPGRLVARMGGDEFVVLLEQSPGEAELVRIADEALAVVREPVVLGGHTLSVAASVGVVDRAAAGTTAAELMKAADTTLYWAKSDGRDRSAVFDHHRHAQAVGRYRLSAQMPRALEEEQFFLDYQPLVDLNDGAPAGVEALVRWQHPELGLLGPDRFVEMAEQSGLIVRLGQWVLREACAQADRWRREHPDWHPLISVNLSPRQVAEPGLVADLRRILDETDMDPGALQLELTESALMATKGEPLAVLHRLADLGVRIAIDDFGTGYSNLAYLSNLPIHALKLAGPFVSALRRPAGPSAADIEILATVVRLAHTLKLTVTAEEVETAAQASLLAGLDCDLAQGWHFGAPGPARHINRLLAVK</sequence>
<dbReference type="Gene3D" id="3.20.20.450">
    <property type="entry name" value="EAL domain"/>
    <property type="match status" value="1"/>
</dbReference>